<keyword evidence="3" id="KW-1185">Reference proteome</keyword>
<evidence type="ECO:0000313" key="3">
    <source>
        <dbReference type="Proteomes" id="UP000430670"/>
    </source>
</evidence>
<dbReference type="PANTHER" id="PTHR39161:SF2">
    <property type="entry name" value="ADAPTER PROTEIN MECA 2"/>
    <property type="match status" value="1"/>
</dbReference>
<name>A0A6I3SNB3_HELMO</name>
<dbReference type="AlphaFoldDB" id="A0A6I3SNB3"/>
<evidence type="ECO:0000256" key="1">
    <source>
        <dbReference type="ARBA" id="ARBA00005397"/>
    </source>
</evidence>
<dbReference type="Gene3D" id="3.30.70.1950">
    <property type="match status" value="1"/>
</dbReference>
<proteinExistence type="inferred from homology"/>
<comment type="caution">
    <text evidence="2">The sequence shown here is derived from an EMBL/GenBank/DDBJ whole genome shotgun (WGS) entry which is preliminary data.</text>
</comment>
<dbReference type="PANTHER" id="PTHR39161">
    <property type="entry name" value="ADAPTER PROTEIN MECA"/>
    <property type="match status" value="1"/>
</dbReference>
<evidence type="ECO:0000313" key="2">
    <source>
        <dbReference type="EMBL" id="MTV50504.1"/>
    </source>
</evidence>
<gene>
    <name evidence="2" type="ORF">GJ688_16280</name>
</gene>
<accession>A0A6I3SNB3</accession>
<organism evidence="2 3">
    <name type="scientific">Heliobacterium mobile</name>
    <name type="common">Heliobacillus mobilis</name>
    <dbReference type="NCBI Taxonomy" id="28064"/>
    <lineage>
        <taxon>Bacteria</taxon>
        <taxon>Bacillati</taxon>
        <taxon>Bacillota</taxon>
        <taxon>Clostridia</taxon>
        <taxon>Eubacteriales</taxon>
        <taxon>Heliobacteriaceae</taxon>
        <taxon>Heliobacterium</taxon>
    </lineage>
</organism>
<dbReference type="OrthoDB" id="2085234at2"/>
<sequence length="207" mass="23433">MKVEKITEERIQILVSAEDLTTHNIGIKELWQYTEQAQGFLAGVLRTAMEEGTLTDLSLRLSVEALGLVPEGVVLILKRQQETPAIPELETEGRKPVEKIEAPVEERDEVVYVFGCFEDVLSACCRLVSLGVKDGSLFRYGDSLYMLLSTKELKTKKAFALLSEYAERSSYSPLFFSEYGSVIRQQDAPRFIVKTFHQKKECCVDVR</sequence>
<dbReference type="InterPro" id="IPR008681">
    <property type="entry name" value="Neg-reg_MecA"/>
</dbReference>
<dbReference type="EMBL" id="WNKU01000026">
    <property type="protein sequence ID" value="MTV50504.1"/>
    <property type="molecule type" value="Genomic_DNA"/>
</dbReference>
<comment type="similarity">
    <text evidence="1">Belongs to the MecA family.</text>
</comment>
<reference evidence="2 3" key="1">
    <citation type="submission" date="2019-11" db="EMBL/GenBank/DDBJ databases">
        <title>Whole-genome sequence of a the green, strictly anaerobic photosynthetic bacterium Heliobacillus mobilis DSM 6151.</title>
        <authorList>
            <person name="Kyndt J.A."/>
            <person name="Meyer T.E."/>
        </authorList>
    </citation>
    <scope>NUCLEOTIDE SEQUENCE [LARGE SCALE GENOMIC DNA]</scope>
    <source>
        <strain evidence="2 3">DSM 6151</strain>
    </source>
</reference>
<dbReference type="Pfam" id="PF05389">
    <property type="entry name" value="MecA"/>
    <property type="match status" value="1"/>
</dbReference>
<dbReference type="Proteomes" id="UP000430670">
    <property type="component" value="Unassembled WGS sequence"/>
</dbReference>
<protein>
    <recommendedName>
        <fullName evidence="4">Adaptor protein MecA</fullName>
    </recommendedName>
</protein>
<dbReference type="RefSeq" id="WP_155477589.1">
    <property type="nucleotide sequence ID" value="NZ_WNKU01000026.1"/>
</dbReference>
<dbReference type="InterPro" id="IPR038471">
    <property type="entry name" value="MecA_C_sf"/>
</dbReference>
<evidence type="ECO:0008006" key="4">
    <source>
        <dbReference type="Google" id="ProtNLM"/>
    </source>
</evidence>